<comment type="caution">
    <text evidence="2">The sequence shown here is derived from an EMBL/GenBank/DDBJ whole genome shotgun (WGS) entry which is preliminary data.</text>
</comment>
<sequence>MAPLWQRKVASPMGATIPRLVPGAGTPALCLAGDAGKEPVYSIRALEWKNTISHLLLTTYKLELDAIDDRSRSEDKRDEAGEDDHRVKGHKEGHSPPSASQVSVPPPPTSRPTVTVSFITLDLRLHKTQSGYLDPRGFRLPAVEQHPTSNRFCLIKGGPTPERERVFVGEFEGSAGSSLKLHEERLV</sequence>
<reference evidence="2 3" key="1">
    <citation type="submission" date="2019-03" db="EMBL/GenBank/DDBJ databases">
        <title>First draft genome of Liparis tanakae, snailfish: a comprehensive survey of snailfish specific genes.</title>
        <authorList>
            <person name="Kim W."/>
            <person name="Song I."/>
            <person name="Jeong J.-H."/>
            <person name="Kim D."/>
            <person name="Kim S."/>
            <person name="Ryu S."/>
            <person name="Song J.Y."/>
            <person name="Lee S.K."/>
        </authorList>
    </citation>
    <scope>NUCLEOTIDE SEQUENCE [LARGE SCALE GENOMIC DNA]</scope>
    <source>
        <tissue evidence="2">Muscle</tissue>
    </source>
</reference>
<dbReference type="AlphaFoldDB" id="A0A4Z2HNY8"/>
<keyword evidence="3" id="KW-1185">Reference proteome</keyword>
<proteinExistence type="predicted"/>
<evidence type="ECO:0000313" key="2">
    <source>
        <dbReference type="EMBL" id="TNN67487.1"/>
    </source>
</evidence>
<accession>A0A4Z2HNY8</accession>
<evidence type="ECO:0000256" key="1">
    <source>
        <dbReference type="SAM" id="MobiDB-lite"/>
    </source>
</evidence>
<feature type="compositionally biased region" description="Basic and acidic residues" evidence="1">
    <location>
        <begin position="69"/>
        <end position="94"/>
    </location>
</feature>
<dbReference type="Proteomes" id="UP000314294">
    <property type="component" value="Unassembled WGS sequence"/>
</dbReference>
<protein>
    <submittedName>
        <fullName evidence="2">Uncharacterized protein</fullName>
    </submittedName>
</protein>
<organism evidence="2 3">
    <name type="scientific">Liparis tanakae</name>
    <name type="common">Tanaka's snailfish</name>
    <dbReference type="NCBI Taxonomy" id="230148"/>
    <lineage>
        <taxon>Eukaryota</taxon>
        <taxon>Metazoa</taxon>
        <taxon>Chordata</taxon>
        <taxon>Craniata</taxon>
        <taxon>Vertebrata</taxon>
        <taxon>Euteleostomi</taxon>
        <taxon>Actinopterygii</taxon>
        <taxon>Neopterygii</taxon>
        <taxon>Teleostei</taxon>
        <taxon>Neoteleostei</taxon>
        <taxon>Acanthomorphata</taxon>
        <taxon>Eupercaria</taxon>
        <taxon>Perciformes</taxon>
        <taxon>Cottioidei</taxon>
        <taxon>Cottales</taxon>
        <taxon>Liparidae</taxon>
        <taxon>Liparis</taxon>
    </lineage>
</organism>
<gene>
    <name evidence="2" type="ORF">EYF80_022293</name>
</gene>
<feature type="region of interest" description="Disordered" evidence="1">
    <location>
        <begin position="69"/>
        <end position="113"/>
    </location>
</feature>
<name>A0A4Z2HNY8_9TELE</name>
<evidence type="ECO:0000313" key="3">
    <source>
        <dbReference type="Proteomes" id="UP000314294"/>
    </source>
</evidence>
<dbReference type="EMBL" id="SRLO01000203">
    <property type="protein sequence ID" value="TNN67487.1"/>
    <property type="molecule type" value="Genomic_DNA"/>
</dbReference>